<dbReference type="InterPro" id="IPR000120">
    <property type="entry name" value="Amidase"/>
</dbReference>
<proteinExistence type="inferred from homology"/>
<evidence type="ECO:0000256" key="3">
    <source>
        <dbReference type="ARBA" id="ARBA00022840"/>
    </source>
</evidence>
<dbReference type="GO" id="GO:0050567">
    <property type="term" value="F:glutaminyl-tRNA synthase (glutamine-hydrolyzing) activity"/>
    <property type="evidence" value="ECO:0007669"/>
    <property type="project" value="InterPro"/>
</dbReference>
<dbReference type="InterPro" id="IPR023631">
    <property type="entry name" value="Amidase_dom"/>
</dbReference>
<gene>
    <name evidence="6" type="ORF">LCGC14_1444940</name>
</gene>
<evidence type="ECO:0000256" key="2">
    <source>
        <dbReference type="ARBA" id="ARBA00022741"/>
    </source>
</evidence>
<dbReference type="GO" id="GO:0030956">
    <property type="term" value="C:glutamyl-tRNA(Gln) amidotransferase complex"/>
    <property type="evidence" value="ECO:0007669"/>
    <property type="project" value="InterPro"/>
</dbReference>
<protein>
    <recommendedName>
        <fullName evidence="5">Amidase domain-containing protein</fullName>
    </recommendedName>
</protein>
<name>A0A0F9MLF0_9ZZZZ</name>
<dbReference type="GO" id="GO:0006412">
    <property type="term" value="P:translation"/>
    <property type="evidence" value="ECO:0007669"/>
    <property type="project" value="UniProtKB-KW"/>
</dbReference>
<dbReference type="EMBL" id="LAZR01009895">
    <property type="protein sequence ID" value="KKM70017.1"/>
    <property type="molecule type" value="Genomic_DNA"/>
</dbReference>
<dbReference type="Gene3D" id="3.90.1300.10">
    <property type="entry name" value="Amidase signature (AS) domain"/>
    <property type="match status" value="1"/>
</dbReference>
<comment type="caution">
    <text evidence="6">The sequence shown here is derived from an EMBL/GenBank/DDBJ whole genome shotgun (WGS) entry which is preliminary data.</text>
</comment>
<dbReference type="SUPFAM" id="SSF75304">
    <property type="entry name" value="Amidase signature (AS) enzymes"/>
    <property type="match status" value="1"/>
</dbReference>
<dbReference type="InterPro" id="IPR036928">
    <property type="entry name" value="AS_sf"/>
</dbReference>
<dbReference type="PANTHER" id="PTHR11895:SF151">
    <property type="entry name" value="GLUTAMYL-TRNA(GLN) AMIDOTRANSFERASE SUBUNIT A"/>
    <property type="match status" value="1"/>
</dbReference>
<reference evidence="6" key="1">
    <citation type="journal article" date="2015" name="Nature">
        <title>Complex archaea that bridge the gap between prokaryotes and eukaryotes.</title>
        <authorList>
            <person name="Spang A."/>
            <person name="Saw J.H."/>
            <person name="Jorgensen S.L."/>
            <person name="Zaremba-Niedzwiedzka K."/>
            <person name="Martijn J."/>
            <person name="Lind A.E."/>
            <person name="van Eijk R."/>
            <person name="Schleper C."/>
            <person name="Guy L."/>
            <person name="Ettema T.J."/>
        </authorList>
    </citation>
    <scope>NUCLEOTIDE SEQUENCE</scope>
</reference>
<dbReference type="AlphaFoldDB" id="A0A0F9MLF0"/>
<evidence type="ECO:0000259" key="5">
    <source>
        <dbReference type="Pfam" id="PF01425"/>
    </source>
</evidence>
<evidence type="ECO:0000256" key="1">
    <source>
        <dbReference type="ARBA" id="ARBA00022598"/>
    </source>
</evidence>
<dbReference type="Pfam" id="PF01425">
    <property type="entry name" value="Amidase"/>
    <property type="match status" value="1"/>
</dbReference>
<keyword evidence="1" id="KW-0436">Ligase</keyword>
<dbReference type="PANTHER" id="PTHR11895">
    <property type="entry name" value="TRANSAMIDASE"/>
    <property type="match status" value="1"/>
</dbReference>
<dbReference type="NCBIfam" id="TIGR00132">
    <property type="entry name" value="gatA"/>
    <property type="match status" value="1"/>
</dbReference>
<organism evidence="6">
    <name type="scientific">marine sediment metagenome</name>
    <dbReference type="NCBI Taxonomy" id="412755"/>
    <lineage>
        <taxon>unclassified sequences</taxon>
        <taxon>metagenomes</taxon>
        <taxon>ecological metagenomes</taxon>
    </lineage>
</organism>
<feature type="domain" description="Amidase" evidence="5">
    <location>
        <begin position="22"/>
        <end position="462"/>
    </location>
</feature>
<keyword evidence="4" id="KW-0648">Protein biosynthesis</keyword>
<accession>A0A0F9MLF0</accession>
<dbReference type="HAMAP" id="MF_00120">
    <property type="entry name" value="GatA"/>
    <property type="match status" value="1"/>
</dbReference>
<evidence type="ECO:0000313" key="6">
    <source>
        <dbReference type="EMBL" id="KKM70017.1"/>
    </source>
</evidence>
<dbReference type="GO" id="GO:0005524">
    <property type="term" value="F:ATP binding"/>
    <property type="evidence" value="ECO:0007669"/>
    <property type="project" value="UniProtKB-KW"/>
</dbReference>
<evidence type="ECO:0000256" key="4">
    <source>
        <dbReference type="ARBA" id="ARBA00022917"/>
    </source>
</evidence>
<dbReference type="InterPro" id="IPR004412">
    <property type="entry name" value="GatA"/>
</dbReference>
<sequence length="486" mass="54000">MYRKSAIELRDLFLEKKLTALEITTYFLKRIEKFDGELKCYINVLSKRALNKAKELDEKLKNNEIVGRLSAIPIAIKDNMHISDEITTCASQFLTNYRAPFSSTLVELLEQEGAIILGKTNLDEFAMGSSCEDSSFFPTKNPWNLSCVSGGSSGGSTASVSARLTPIGFGSDTGGSVRQPSAFCSVVGYKPSYGRVSRYGLVAFGSSLDQIGPIATNAKDIALIMEVIGKHCKKDSTSLNLPQEIYLENMLNSFNNIKVGVPFHFLENLNPSIRKNFENSLEILKQNGAEIIDINLDILKYSIAVYYVIATAEASTNLARFDGIRYGKRSKNAKTLNDIYELSREEGFGKEVKKRIMLGTYVLSSGYKDAYYKKAQKVRTLIIKAFEDAFSVCDFVCTPTTPNTCFEIGSIKNPIEMYMQDLFTVPANIAGIPAISIPSGFDESNKPIAFQMFAPQLQDVKLVQAAYLFEEFLNLEAKIPPLFDKE</sequence>
<keyword evidence="2" id="KW-0547">Nucleotide-binding</keyword>
<keyword evidence="3" id="KW-0067">ATP-binding</keyword>
<dbReference type="GO" id="GO:0005739">
    <property type="term" value="C:mitochondrion"/>
    <property type="evidence" value="ECO:0007669"/>
    <property type="project" value="UniProtKB-ARBA"/>
</dbReference>